<dbReference type="STRING" id="447422.SAMN05660903_03547"/>
<comment type="caution">
    <text evidence="3">The sequence shown here is derived from an EMBL/GenBank/DDBJ whole genome shotgun (WGS) entry which is preliminary data.</text>
</comment>
<proteinExistence type="predicted"/>
<dbReference type="EMBL" id="LKTS01000008">
    <property type="protein sequence ID" value="PKD19985.1"/>
    <property type="molecule type" value="Genomic_DNA"/>
</dbReference>
<evidence type="ECO:0000256" key="2">
    <source>
        <dbReference type="ARBA" id="ARBA00022801"/>
    </source>
</evidence>
<organism evidence="3 4">
    <name type="scientific">Salegentibacter salinarum</name>
    <dbReference type="NCBI Taxonomy" id="447422"/>
    <lineage>
        <taxon>Bacteria</taxon>
        <taxon>Pseudomonadati</taxon>
        <taxon>Bacteroidota</taxon>
        <taxon>Flavobacteriia</taxon>
        <taxon>Flavobacteriales</taxon>
        <taxon>Flavobacteriaceae</taxon>
        <taxon>Salegentibacter</taxon>
    </lineage>
</organism>
<keyword evidence="2" id="KW-0378">Hydrolase</keyword>
<evidence type="ECO:0000256" key="1">
    <source>
        <dbReference type="ARBA" id="ARBA00022723"/>
    </source>
</evidence>
<gene>
    <name evidence="3" type="ORF">APR41_15000</name>
</gene>
<protein>
    <submittedName>
        <fullName evidence="3">Uncharacterized protein</fullName>
    </submittedName>
</protein>
<dbReference type="GO" id="GO:0046872">
    <property type="term" value="F:metal ion binding"/>
    <property type="evidence" value="ECO:0007669"/>
    <property type="project" value="UniProtKB-KW"/>
</dbReference>
<reference evidence="3 4" key="1">
    <citation type="submission" date="2015-10" db="EMBL/GenBank/DDBJ databases">
        <title>Draft genome sequence of Salegentibacter salinarum KCTC 12975.</title>
        <authorList>
            <person name="Lin W."/>
            <person name="Zheng Q."/>
        </authorList>
    </citation>
    <scope>NUCLEOTIDE SEQUENCE [LARGE SCALE GENOMIC DNA]</scope>
    <source>
        <strain evidence="3 4">KCTC 12975</strain>
    </source>
</reference>
<dbReference type="AlphaFoldDB" id="A0A2N0TZ16"/>
<sequence length="115" mass="12495">MEDILSSYWKITGNKQTKEIVTIETMLSKLGVLFVVTGLSISGVLAQQECSQPNVLLIMVDDLKPTLGTYGDTLTISPNIDQLAAEGMGFAKAYSNQADAGLWTENDFLFTTENA</sequence>
<keyword evidence="4" id="KW-1185">Reference proteome</keyword>
<dbReference type="GO" id="GO:0005737">
    <property type="term" value="C:cytoplasm"/>
    <property type="evidence" value="ECO:0007669"/>
    <property type="project" value="TreeGrafter"/>
</dbReference>
<evidence type="ECO:0000313" key="4">
    <source>
        <dbReference type="Proteomes" id="UP000232673"/>
    </source>
</evidence>
<dbReference type="PANTHER" id="PTHR45953">
    <property type="entry name" value="IDURONATE 2-SULFATASE"/>
    <property type="match status" value="1"/>
</dbReference>
<dbReference type="Proteomes" id="UP000232673">
    <property type="component" value="Unassembled WGS sequence"/>
</dbReference>
<keyword evidence="1" id="KW-0479">Metal-binding</keyword>
<dbReference type="Gene3D" id="3.40.720.10">
    <property type="entry name" value="Alkaline Phosphatase, subunit A"/>
    <property type="match status" value="1"/>
</dbReference>
<dbReference type="InterPro" id="IPR017850">
    <property type="entry name" value="Alkaline_phosphatase_core_sf"/>
</dbReference>
<dbReference type="GO" id="GO:0008484">
    <property type="term" value="F:sulfuric ester hydrolase activity"/>
    <property type="evidence" value="ECO:0007669"/>
    <property type="project" value="TreeGrafter"/>
</dbReference>
<evidence type="ECO:0000313" key="3">
    <source>
        <dbReference type="EMBL" id="PKD19985.1"/>
    </source>
</evidence>
<dbReference type="PANTHER" id="PTHR45953:SF1">
    <property type="entry name" value="IDURONATE 2-SULFATASE"/>
    <property type="match status" value="1"/>
</dbReference>
<name>A0A2N0TZ16_9FLAO</name>
<dbReference type="SUPFAM" id="SSF53649">
    <property type="entry name" value="Alkaline phosphatase-like"/>
    <property type="match status" value="1"/>
</dbReference>
<accession>A0A2N0TZ16</accession>